<evidence type="ECO:0000313" key="2">
    <source>
        <dbReference type="Proteomes" id="UP000663866"/>
    </source>
</evidence>
<feature type="non-terminal residue" evidence="1">
    <location>
        <position position="54"/>
    </location>
</feature>
<keyword evidence="2" id="KW-1185">Reference proteome</keyword>
<accession>A0A821AL30</accession>
<proteinExistence type="predicted"/>
<dbReference type="AlphaFoldDB" id="A0A821AL30"/>
<name>A0A821AL30_9BILA</name>
<evidence type="ECO:0000313" key="1">
    <source>
        <dbReference type="EMBL" id="CAF4578339.1"/>
    </source>
</evidence>
<comment type="caution">
    <text evidence="1">The sequence shown here is derived from an EMBL/GenBank/DDBJ whole genome shotgun (WGS) entry which is preliminary data.</text>
</comment>
<gene>
    <name evidence="1" type="ORF">OVN521_LOCUS44334</name>
</gene>
<sequence>MLSETEYNHMQNQLKKIPATSTTKLQNNLRKRLTKQIKEHECALNYTSFVPFPY</sequence>
<organism evidence="1 2">
    <name type="scientific">Rotaria magnacalcarata</name>
    <dbReference type="NCBI Taxonomy" id="392030"/>
    <lineage>
        <taxon>Eukaryota</taxon>
        <taxon>Metazoa</taxon>
        <taxon>Spiralia</taxon>
        <taxon>Gnathifera</taxon>
        <taxon>Rotifera</taxon>
        <taxon>Eurotatoria</taxon>
        <taxon>Bdelloidea</taxon>
        <taxon>Philodinida</taxon>
        <taxon>Philodinidae</taxon>
        <taxon>Rotaria</taxon>
    </lineage>
</organism>
<protein>
    <submittedName>
        <fullName evidence="1">Uncharacterized protein</fullName>
    </submittedName>
</protein>
<dbReference type="Proteomes" id="UP000663866">
    <property type="component" value="Unassembled WGS sequence"/>
</dbReference>
<dbReference type="EMBL" id="CAJOBG010067063">
    <property type="protein sequence ID" value="CAF4578339.1"/>
    <property type="molecule type" value="Genomic_DNA"/>
</dbReference>
<reference evidence="1" key="1">
    <citation type="submission" date="2021-02" db="EMBL/GenBank/DDBJ databases">
        <authorList>
            <person name="Nowell W R."/>
        </authorList>
    </citation>
    <scope>NUCLEOTIDE SEQUENCE</scope>
</reference>